<dbReference type="AlphaFoldDB" id="A0A5C7IJQ3"/>
<dbReference type="SMART" id="SM00256">
    <property type="entry name" value="FBOX"/>
    <property type="match status" value="1"/>
</dbReference>
<evidence type="ECO:0000259" key="2">
    <source>
        <dbReference type="SMART" id="SM00256"/>
    </source>
</evidence>
<dbReference type="SUPFAM" id="SSF52047">
    <property type="entry name" value="RNI-like"/>
    <property type="match status" value="1"/>
</dbReference>
<dbReference type="Pfam" id="PF23622">
    <property type="entry name" value="LRR_At1g61320_AtMIF1"/>
    <property type="match status" value="1"/>
</dbReference>
<dbReference type="InterPro" id="IPR053781">
    <property type="entry name" value="F-box_AtFBL13-like"/>
</dbReference>
<accession>A0A5C7IJQ3</accession>
<dbReference type="InterPro" id="IPR053772">
    <property type="entry name" value="At1g61320/At1g61330-like"/>
</dbReference>
<dbReference type="Gene3D" id="1.20.1280.50">
    <property type="match status" value="1"/>
</dbReference>
<keyword evidence="4" id="KW-1185">Reference proteome</keyword>
<dbReference type="EMBL" id="VAHF01000002">
    <property type="protein sequence ID" value="TXG69627.1"/>
    <property type="molecule type" value="Genomic_DNA"/>
</dbReference>
<name>A0A5C7IJQ3_9ROSI</name>
<protein>
    <recommendedName>
        <fullName evidence="2">F-box domain-containing protein</fullName>
    </recommendedName>
</protein>
<dbReference type="InterPro" id="IPR036047">
    <property type="entry name" value="F-box-like_dom_sf"/>
</dbReference>
<sequence length="571" mass="65747">MEIERISTVKIEEVDRISALPVLLLQHIMSFLPFKQVVQTSILSKTWHQAWHSFPVLQFDETFFTRDLRDYKYIDLIETDDDDDDDNGNHQGVQGGRGTGSSRPKVLIRDTELSQSRIKRLFNYVEQNLRNRHQDMINLKKFVLDMDSSVDQNFTSSVDSCLCSAVQSGVEELQLKFTYTIRKDWLYDLPQVVLCSKSINVLVLGCCKLVSPASQVILHRLRKLCLYRVYVDDNVIENVVAHCRYIEYLSLDSCDGFKSLELIGHRKLLEIKLKNNEKLEWVKIEAPNVHSIYIQGLVEIVLGSCMNLKVLMLSMASITDVWLHYQILEFPLLESLRLFGCDNLESVTISSDSLNGLYISSCKKLVGVKIKTPNLSKFQYRGDLVSFSLDALIVLETHLEFFSENMDTEWHVKCVEVLAQFHRFSKKLNLISESGEALIVPSELRQILHPPLCSAKHVMVSITMPGMGFVIKNTVDALLWISPHAETITIKCYNYMFCFKFSYAKEVIYEGESCCCCKSLPVSCWQRCIKEVEIEITNSELQKGNNLKRLTFECEEAIWELFDRLTDELVF</sequence>
<evidence type="ECO:0000313" key="4">
    <source>
        <dbReference type="Proteomes" id="UP000323000"/>
    </source>
</evidence>
<dbReference type="InterPro" id="IPR032675">
    <property type="entry name" value="LRR_dom_sf"/>
</dbReference>
<comment type="caution">
    <text evidence="3">The sequence shown here is derived from an EMBL/GenBank/DDBJ whole genome shotgun (WGS) entry which is preliminary data.</text>
</comment>
<dbReference type="PANTHER" id="PTHR34145">
    <property type="entry name" value="OS02G0105600 PROTEIN"/>
    <property type="match status" value="1"/>
</dbReference>
<gene>
    <name evidence="3" type="ORF">EZV62_004562</name>
</gene>
<evidence type="ECO:0000256" key="1">
    <source>
        <dbReference type="SAM" id="MobiDB-lite"/>
    </source>
</evidence>
<dbReference type="Gene3D" id="3.80.10.10">
    <property type="entry name" value="Ribonuclease Inhibitor"/>
    <property type="match status" value="1"/>
</dbReference>
<dbReference type="CDD" id="cd22160">
    <property type="entry name" value="F-box_AtFBL13-like"/>
    <property type="match status" value="1"/>
</dbReference>
<dbReference type="OrthoDB" id="1534647at2759"/>
<feature type="region of interest" description="Disordered" evidence="1">
    <location>
        <begin position="82"/>
        <end position="105"/>
    </location>
</feature>
<dbReference type="SUPFAM" id="SSF81383">
    <property type="entry name" value="F-box domain"/>
    <property type="match status" value="1"/>
</dbReference>
<dbReference type="Pfam" id="PF00646">
    <property type="entry name" value="F-box"/>
    <property type="match status" value="1"/>
</dbReference>
<evidence type="ECO:0000313" key="3">
    <source>
        <dbReference type="EMBL" id="TXG69627.1"/>
    </source>
</evidence>
<feature type="domain" description="F-box" evidence="2">
    <location>
        <begin position="20"/>
        <end position="60"/>
    </location>
</feature>
<dbReference type="InterPro" id="IPR055357">
    <property type="entry name" value="LRR_At1g61320_AtMIF1"/>
</dbReference>
<dbReference type="InterPro" id="IPR001810">
    <property type="entry name" value="F-box_dom"/>
</dbReference>
<dbReference type="PANTHER" id="PTHR34145:SF28">
    <property type="entry name" value="F-BOX DOMAIN-CONTAINING PROTEIN"/>
    <property type="match status" value="1"/>
</dbReference>
<reference evidence="4" key="1">
    <citation type="journal article" date="2019" name="Gigascience">
        <title>De novo genome assembly of the endangered Acer yangbiense, a plant species with extremely small populations endemic to Yunnan Province, China.</title>
        <authorList>
            <person name="Yang J."/>
            <person name="Wariss H.M."/>
            <person name="Tao L."/>
            <person name="Zhang R."/>
            <person name="Yun Q."/>
            <person name="Hollingsworth P."/>
            <person name="Dao Z."/>
            <person name="Luo G."/>
            <person name="Guo H."/>
            <person name="Ma Y."/>
            <person name="Sun W."/>
        </authorList>
    </citation>
    <scope>NUCLEOTIDE SEQUENCE [LARGE SCALE GENOMIC DNA]</scope>
    <source>
        <strain evidence="4">cv. Malutang</strain>
    </source>
</reference>
<dbReference type="Proteomes" id="UP000323000">
    <property type="component" value="Chromosome 2"/>
</dbReference>
<organism evidence="3 4">
    <name type="scientific">Acer yangbiense</name>
    <dbReference type="NCBI Taxonomy" id="1000413"/>
    <lineage>
        <taxon>Eukaryota</taxon>
        <taxon>Viridiplantae</taxon>
        <taxon>Streptophyta</taxon>
        <taxon>Embryophyta</taxon>
        <taxon>Tracheophyta</taxon>
        <taxon>Spermatophyta</taxon>
        <taxon>Magnoliopsida</taxon>
        <taxon>eudicotyledons</taxon>
        <taxon>Gunneridae</taxon>
        <taxon>Pentapetalae</taxon>
        <taxon>rosids</taxon>
        <taxon>malvids</taxon>
        <taxon>Sapindales</taxon>
        <taxon>Sapindaceae</taxon>
        <taxon>Hippocastanoideae</taxon>
        <taxon>Acereae</taxon>
        <taxon>Acer</taxon>
    </lineage>
</organism>
<proteinExistence type="predicted"/>